<dbReference type="Pfam" id="PF08240">
    <property type="entry name" value="ADH_N"/>
    <property type="match status" value="1"/>
</dbReference>
<dbReference type="AlphaFoldDB" id="A0A8J3ADU8"/>
<dbReference type="PANTHER" id="PTHR44154">
    <property type="entry name" value="QUINONE OXIDOREDUCTASE"/>
    <property type="match status" value="1"/>
</dbReference>
<reference evidence="4" key="1">
    <citation type="journal article" date="2019" name="Int. J. Syst. Evol. Microbiol.">
        <title>The Global Catalogue of Microorganisms (GCM) 10K type strain sequencing project: providing services to taxonomists for standard genome sequencing and annotation.</title>
        <authorList>
            <consortium name="The Broad Institute Genomics Platform"/>
            <consortium name="The Broad Institute Genome Sequencing Center for Infectious Disease"/>
            <person name="Wu L."/>
            <person name="Ma J."/>
        </authorList>
    </citation>
    <scope>NUCLEOTIDE SEQUENCE [LARGE SCALE GENOMIC DNA]</scope>
    <source>
        <strain evidence="4">CGMCC 1.14993</strain>
    </source>
</reference>
<dbReference type="InterPro" id="IPR036291">
    <property type="entry name" value="NAD(P)-bd_dom_sf"/>
</dbReference>
<dbReference type="RefSeq" id="WP_087999245.1">
    <property type="nucleotide sequence ID" value="NZ_BMHB01000001.1"/>
</dbReference>
<gene>
    <name evidence="3" type="primary">qor</name>
    <name evidence="3" type="ORF">GCM10007380_10230</name>
</gene>
<keyword evidence="1" id="KW-0521">NADP</keyword>
<dbReference type="InterPro" id="IPR013154">
    <property type="entry name" value="ADH-like_N"/>
</dbReference>
<keyword evidence="4" id="KW-1185">Reference proteome</keyword>
<dbReference type="Proteomes" id="UP000626244">
    <property type="component" value="Unassembled WGS sequence"/>
</dbReference>
<dbReference type="Pfam" id="PF00107">
    <property type="entry name" value="ADH_zinc_N"/>
    <property type="match status" value="1"/>
</dbReference>
<evidence type="ECO:0000256" key="1">
    <source>
        <dbReference type="ARBA" id="ARBA00022857"/>
    </source>
</evidence>
<dbReference type="GO" id="GO:0016491">
    <property type="term" value="F:oxidoreductase activity"/>
    <property type="evidence" value="ECO:0007669"/>
    <property type="project" value="InterPro"/>
</dbReference>
<evidence type="ECO:0000313" key="4">
    <source>
        <dbReference type="Proteomes" id="UP000626244"/>
    </source>
</evidence>
<evidence type="ECO:0000259" key="2">
    <source>
        <dbReference type="SMART" id="SM00829"/>
    </source>
</evidence>
<dbReference type="InterPro" id="IPR020843">
    <property type="entry name" value="ER"/>
</dbReference>
<organism evidence="3 4">
    <name type="scientific">Gottfriedia solisilvae</name>
    <dbReference type="NCBI Taxonomy" id="1516104"/>
    <lineage>
        <taxon>Bacteria</taxon>
        <taxon>Bacillati</taxon>
        <taxon>Bacillota</taxon>
        <taxon>Bacilli</taxon>
        <taxon>Bacillales</taxon>
        <taxon>Bacillaceae</taxon>
        <taxon>Gottfriedia</taxon>
    </lineage>
</organism>
<dbReference type="EMBL" id="BMHB01000001">
    <property type="protein sequence ID" value="GGI11914.1"/>
    <property type="molecule type" value="Genomic_DNA"/>
</dbReference>
<dbReference type="CDD" id="cd08272">
    <property type="entry name" value="MDR6"/>
    <property type="match status" value="1"/>
</dbReference>
<dbReference type="Gene3D" id="3.90.180.10">
    <property type="entry name" value="Medium-chain alcohol dehydrogenases, catalytic domain"/>
    <property type="match status" value="1"/>
</dbReference>
<dbReference type="InterPro" id="IPR051603">
    <property type="entry name" value="Zinc-ADH_QOR/CCCR"/>
</dbReference>
<name>A0A8J3ADU8_9BACI</name>
<proteinExistence type="predicted"/>
<dbReference type="Gene3D" id="3.40.50.720">
    <property type="entry name" value="NAD(P)-binding Rossmann-like Domain"/>
    <property type="match status" value="1"/>
</dbReference>
<feature type="domain" description="Enoyl reductase (ER)" evidence="2">
    <location>
        <begin position="10"/>
        <end position="325"/>
    </location>
</feature>
<evidence type="ECO:0000313" key="3">
    <source>
        <dbReference type="EMBL" id="GGI11914.1"/>
    </source>
</evidence>
<protein>
    <submittedName>
        <fullName evidence="3">Quinone oxidoreductase</fullName>
    </submittedName>
</protein>
<dbReference type="OrthoDB" id="9787435at2"/>
<dbReference type="SUPFAM" id="SSF51735">
    <property type="entry name" value="NAD(P)-binding Rossmann-fold domains"/>
    <property type="match status" value="1"/>
</dbReference>
<dbReference type="SUPFAM" id="SSF50129">
    <property type="entry name" value="GroES-like"/>
    <property type="match status" value="1"/>
</dbReference>
<sequence length="333" mass="36206">MNAMVIHQYGNSSEFQKIDVPYPFPKGNQVLVKIAATSVNPIDTKIRKGVVQNAFQPNFPMILHSDFSGEIVEIGEGVSRFSVGDLVYGFNAAGGALSDYLLVDESILAKAPNNIQIQDSASLPLTSITAWEALVDRGNIKAGDHILIHGGTGGVGHVAIQIAKSLGATVSTTVSSNEKAALVKSLGVDHVINYKDEPVLAYVERLTNGKGFDVVFDTVGTDNLDKSFQAVKQKGTVLAIAARSTHDLTPLHSKSLSLHVIFIMLSQKTEEGRKEHGAILHKIANLVESEKVKPLINPKRFTFEEISEAHNYFENKEVEYGKVIVENQSFKVE</sequence>
<accession>A0A8J3ADU8</accession>
<dbReference type="InterPro" id="IPR013149">
    <property type="entry name" value="ADH-like_C"/>
</dbReference>
<dbReference type="SMART" id="SM00829">
    <property type="entry name" value="PKS_ER"/>
    <property type="match status" value="1"/>
</dbReference>
<dbReference type="PANTHER" id="PTHR44154:SF1">
    <property type="entry name" value="QUINONE OXIDOREDUCTASE"/>
    <property type="match status" value="1"/>
</dbReference>
<comment type="caution">
    <text evidence="3">The sequence shown here is derived from an EMBL/GenBank/DDBJ whole genome shotgun (WGS) entry which is preliminary data.</text>
</comment>
<dbReference type="InterPro" id="IPR011032">
    <property type="entry name" value="GroES-like_sf"/>
</dbReference>